<keyword evidence="2" id="KW-1185">Reference proteome</keyword>
<organism evidence="1 2">
    <name type="scientific">Cinchona calisaya</name>
    <dbReference type="NCBI Taxonomy" id="153742"/>
    <lineage>
        <taxon>Eukaryota</taxon>
        <taxon>Viridiplantae</taxon>
        <taxon>Streptophyta</taxon>
        <taxon>Embryophyta</taxon>
        <taxon>Tracheophyta</taxon>
        <taxon>Spermatophyta</taxon>
        <taxon>Magnoliopsida</taxon>
        <taxon>eudicotyledons</taxon>
        <taxon>Gunneridae</taxon>
        <taxon>Pentapetalae</taxon>
        <taxon>asterids</taxon>
        <taxon>lamiids</taxon>
        <taxon>Gentianales</taxon>
        <taxon>Rubiaceae</taxon>
        <taxon>Cinchonoideae</taxon>
        <taxon>Cinchoneae</taxon>
        <taxon>Cinchona</taxon>
    </lineage>
</organism>
<dbReference type="Proteomes" id="UP001630127">
    <property type="component" value="Unassembled WGS sequence"/>
</dbReference>
<evidence type="ECO:0000313" key="2">
    <source>
        <dbReference type="Proteomes" id="UP001630127"/>
    </source>
</evidence>
<protein>
    <submittedName>
        <fullName evidence="1">Uncharacterized protein</fullName>
    </submittedName>
</protein>
<proteinExistence type="predicted"/>
<sequence length="102" mass="11413">MNLVSWAKKEFARLRILQKQRKLLLPDQSSSATAKCLLFPPVSSSLIPLNSHLSLSLFCGGRHCLHTICERGALVFSTSLGEFELIPFFWMFHAASRSDSSC</sequence>
<comment type="caution">
    <text evidence="1">The sequence shown here is derived from an EMBL/GenBank/DDBJ whole genome shotgun (WGS) entry which is preliminary data.</text>
</comment>
<name>A0ABD2Z0B7_9GENT</name>
<dbReference type="AlphaFoldDB" id="A0ABD2Z0B7"/>
<dbReference type="EMBL" id="JBJUIK010000011">
    <property type="protein sequence ID" value="KAL3512261.1"/>
    <property type="molecule type" value="Genomic_DNA"/>
</dbReference>
<reference evidence="1 2" key="1">
    <citation type="submission" date="2024-11" db="EMBL/GenBank/DDBJ databases">
        <title>A near-complete genome assembly of Cinchona calisaya.</title>
        <authorList>
            <person name="Lian D.C."/>
            <person name="Zhao X.W."/>
            <person name="Wei L."/>
        </authorList>
    </citation>
    <scope>NUCLEOTIDE SEQUENCE [LARGE SCALE GENOMIC DNA]</scope>
    <source>
        <tissue evidence="1">Nenye</tissue>
    </source>
</reference>
<evidence type="ECO:0000313" key="1">
    <source>
        <dbReference type="EMBL" id="KAL3512261.1"/>
    </source>
</evidence>
<gene>
    <name evidence="1" type="ORF">ACH5RR_024978</name>
</gene>
<accession>A0ABD2Z0B7</accession>